<dbReference type="HOGENOM" id="CLU_006128_0_0_1"/>
<accession>B3NCU6</accession>
<dbReference type="KEGG" id="der:6545168"/>
<evidence type="ECO:0000313" key="2">
    <source>
        <dbReference type="EMBL" id="EDV51602.2"/>
    </source>
</evidence>
<feature type="region of interest" description="Disordered" evidence="1">
    <location>
        <begin position="839"/>
        <end position="862"/>
    </location>
</feature>
<feature type="compositionally biased region" description="Low complexity" evidence="1">
    <location>
        <begin position="584"/>
        <end position="608"/>
    </location>
</feature>
<evidence type="ECO:0000256" key="1">
    <source>
        <dbReference type="SAM" id="MobiDB-lite"/>
    </source>
</evidence>
<feature type="compositionally biased region" description="Basic residues" evidence="1">
    <location>
        <begin position="108"/>
        <end position="119"/>
    </location>
</feature>
<dbReference type="EMBL" id="CH954178">
    <property type="protein sequence ID" value="EDV51602.2"/>
    <property type="molecule type" value="Genomic_DNA"/>
</dbReference>
<gene>
    <name evidence="2" type="primary">Dere\GG13805</name>
    <name evidence="2" type="synonym">dere_GLEANR_14037</name>
    <name evidence="2" type="synonym">GG13805</name>
    <name evidence="2" type="ORF">Dere_GG13805</name>
</gene>
<protein>
    <submittedName>
        <fullName evidence="2">Uncharacterized protein</fullName>
    </submittedName>
</protein>
<name>B3NCU6_DROER</name>
<feature type="region of interest" description="Disordered" evidence="1">
    <location>
        <begin position="1046"/>
        <end position="1152"/>
    </location>
</feature>
<feature type="compositionally biased region" description="Basic residues" evidence="1">
    <location>
        <begin position="693"/>
        <end position="704"/>
    </location>
</feature>
<feature type="region of interest" description="Disordered" evidence="1">
    <location>
        <begin position="1325"/>
        <end position="1354"/>
    </location>
</feature>
<feature type="compositionally biased region" description="Polar residues" evidence="1">
    <location>
        <begin position="1058"/>
        <end position="1096"/>
    </location>
</feature>
<feature type="region of interest" description="Disordered" evidence="1">
    <location>
        <begin position="570"/>
        <end position="795"/>
    </location>
</feature>
<feature type="region of interest" description="Disordered" evidence="1">
    <location>
        <begin position="1172"/>
        <end position="1194"/>
    </location>
</feature>
<reference evidence="2 3" key="2">
    <citation type="journal article" date="2008" name="Bioinformatics">
        <title>Assembly reconciliation.</title>
        <authorList>
            <person name="Zimin A.V."/>
            <person name="Smith D.R."/>
            <person name="Sutton G."/>
            <person name="Yorke J.A."/>
        </authorList>
    </citation>
    <scope>NUCLEOTIDE SEQUENCE [LARGE SCALE GENOMIC DNA]</scope>
    <source>
        <strain evidence="2 3">TSC#14021-0224.01</strain>
    </source>
</reference>
<feature type="compositionally biased region" description="Basic and acidic residues" evidence="1">
    <location>
        <begin position="303"/>
        <end position="314"/>
    </location>
</feature>
<organism evidence="2 3">
    <name type="scientific">Drosophila erecta</name>
    <name type="common">Fruit fly</name>
    <dbReference type="NCBI Taxonomy" id="7220"/>
    <lineage>
        <taxon>Eukaryota</taxon>
        <taxon>Metazoa</taxon>
        <taxon>Ecdysozoa</taxon>
        <taxon>Arthropoda</taxon>
        <taxon>Hexapoda</taxon>
        <taxon>Insecta</taxon>
        <taxon>Pterygota</taxon>
        <taxon>Neoptera</taxon>
        <taxon>Endopterygota</taxon>
        <taxon>Diptera</taxon>
        <taxon>Brachycera</taxon>
        <taxon>Muscomorpha</taxon>
        <taxon>Ephydroidea</taxon>
        <taxon>Drosophilidae</taxon>
        <taxon>Drosophila</taxon>
        <taxon>Sophophora</taxon>
    </lineage>
</organism>
<dbReference type="OrthoDB" id="7872381at2759"/>
<feature type="compositionally biased region" description="Basic and acidic residues" evidence="1">
    <location>
        <begin position="376"/>
        <end position="395"/>
    </location>
</feature>
<feature type="compositionally biased region" description="Polar residues" evidence="1">
    <location>
        <begin position="1107"/>
        <end position="1124"/>
    </location>
</feature>
<feature type="compositionally biased region" description="Polar residues" evidence="1">
    <location>
        <begin position="319"/>
        <end position="375"/>
    </location>
</feature>
<sequence>MHPCISERNKAMLGKGYRLGGSVGTVLQEVIRKSGKEAPRTPKIGVTFPCKFSKPKGQEDNFTRNLLPGKTLLNKVGSISKSLASQGIQNPKPKANLEQDQKALVRINPKRRRGKRSPKRSTAGNIEQPLDDNGIWFECNVPFRVNIPFPISMKNLFGSQLFPGNSNYQILKALVPEGNLQKDSKLEWPLSFSMRPALPPPDLQSNTSSIKAVGFTKKKGLRRGKKAFPCETSTQTIEEESDPVLSCLEQIRNQLAGKTPENQEKKISRCFAEKSTNVRSIQGDRNEAGVEEPTQSSPNEAIEAVKDDKSDNSKPSDPQQTTSSGSFQKRSPRNSLNILAQPKSKTNNMVKKSTSSKTQSNLNAVSSPVSTGTPKKSQEKVETNLNREDGDLKKPKDTVEGTGFVNVTKPILKPCICLCRLPRVFPKFTRVMMPITTCQHNFMNGCRMPKWQNHSQPNQHCCQCIHTQGNQKRIPPTTASMKDVPYEQEQSEKRNHSNSRSCLSNCEKPMSTGQRSIMKRKSGKPNQRFGCRTSNRNICFRERISTFSQSTQIEYPTKECAQYHCNESYASSRTDTDGDYVDGSSNSDFRSSNSVKSKSSPHSTSVRSGSNSSYTAPSANPSEKESYSEGSKSEGPKESSPETKSNISSNESLSSSRKTSRASSIKSNSKTSTRNEVNRFKNKNNELPQNKTGNKRKQRLRKRISSGGETFPEGSIDCGHDEFSEEADAQTPKTSKNSFEALKASENKCGTDIKESKLSKNSDHLLSERNTRKASSGKQSQEQKADSSKESICSRNSDQRNNFECYPNGAAHTKDQCNGHREVSFRQRSQSAPECWILRFPQGNPTNRSKKSHQYSPENCTESQSCPENVLVLQDETGESDSDDCALVRCNDFSTENETLNANCLECETPDYSINASILNQLRKEESSISPTPSQRTFILAGDQHTNDLNTPQQDQEREKPPMVQVPFRMSSTEELGISQPKQWRELGLKLTMLNANQFQMAPATTNHVSLPTKLPKRPNNQNPNSYCGPINGVFVLASSLPTRTNAVEESAERRNRNLQNINQSGTLDSLSSDYPTSRRNISSENRANAPAQTSYAALRGIRKNDSNNSNSERFISVSSQHPELSQDESRNCYRKSDYRSDQSHQESQQEEAIAGVSGYSEMQSMPTVLTWTDPAPNSQLVASNRSNATERSTDVETLETVTLMQPRKLRSCESAGIRNQANRNENTVLMETRTPCNRENLLHTCGRPPCNSCPHHYTGLPPGLHQGFMKPEDHMLQPQISASAPQNITPFDEGYLIDPRDQWMTNKSPASAPAMQSAFQMKAPYQPKPRPHHHFQEPVHPPQSSFQPRNSDHYPELKENIRMLPDGFYDRTVNKYNITNGLKLSATGIFTGAGIPSRRTAPYF</sequence>
<feature type="compositionally biased region" description="Basic and acidic residues" evidence="1">
    <location>
        <begin position="743"/>
        <end position="771"/>
    </location>
</feature>
<reference evidence="2 3" key="1">
    <citation type="journal article" date="2007" name="Nature">
        <title>Evolution of genes and genomes on the Drosophila phylogeny.</title>
        <authorList>
            <consortium name="Drosophila 12 Genomes Consortium"/>
            <person name="Clark A.G."/>
            <person name="Eisen M.B."/>
            <person name="Smith D.R."/>
            <person name="Bergman C.M."/>
            <person name="Oliver B."/>
            <person name="Markow T.A."/>
            <person name="Kaufman T.C."/>
            <person name="Kellis M."/>
            <person name="Gelbart W."/>
            <person name="Iyer V.N."/>
            <person name="Pollard D.A."/>
            <person name="Sackton T.B."/>
            <person name="Larracuente A.M."/>
            <person name="Singh N.D."/>
            <person name="Abad J.P."/>
            <person name="Abt D.N."/>
            <person name="Adryan B."/>
            <person name="Aguade M."/>
            <person name="Akashi H."/>
            <person name="Anderson W.W."/>
            <person name="Aquadro C.F."/>
            <person name="Ardell D.H."/>
            <person name="Arguello R."/>
            <person name="Artieri C.G."/>
            <person name="Barbash D.A."/>
            <person name="Barker D."/>
            <person name="Barsanti P."/>
            <person name="Batterham P."/>
            <person name="Batzoglou S."/>
            <person name="Begun D."/>
            <person name="Bhutkar A."/>
            <person name="Blanco E."/>
            <person name="Bosak S.A."/>
            <person name="Bradley R.K."/>
            <person name="Brand A.D."/>
            <person name="Brent M.R."/>
            <person name="Brooks A.N."/>
            <person name="Brown R.H."/>
            <person name="Butlin R.K."/>
            <person name="Caggese C."/>
            <person name="Calvi B.R."/>
            <person name="Bernardo de Carvalho A."/>
            <person name="Caspi A."/>
            <person name="Castrezana S."/>
            <person name="Celniker S.E."/>
            <person name="Chang J.L."/>
            <person name="Chapple C."/>
            <person name="Chatterji S."/>
            <person name="Chinwalla A."/>
            <person name="Civetta A."/>
            <person name="Clifton S.W."/>
            <person name="Comeron J.M."/>
            <person name="Costello J.C."/>
            <person name="Coyne J.A."/>
            <person name="Daub J."/>
            <person name="David R.G."/>
            <person name="Delcher A.L."/>
            <person name="Delehaunty K."/>
            <person name="Do C.B."/>
            <person name="Ebling H."/>
            <person name="Edwards K."/>
            <person name="Eickbush T."/>
            <person name="Evans J.D."/>
            <person name="Filipski A."/>
            <person name="Findeiss S."/>
            <person name="Freyhult E."/>
            <person name="Fulton L."/>
            <person name="Fulton R."/>
            <person name="Garcia A.C."/>
            <person name="Gardiner A."/>
            <person name="Garfield D.A."/>
            <person name="Garvin B.E."/>
            <person name="Gibson G."/>
            <person name="Gilbert D."/>
            <person name="Gnerre S."/>
            <person name="Godfrey J."/>
            <person name="Good R."/>
            <person name="Gotea V."/>
            <person name="Gravely B."/>
            <person name="Greenberg A.J."/>
            <person name="Griffiths-Jones S."/>
            <person name="Gross S."/>
            <person name="Guigo R."/>
            <person name="Gustafson E.A."/>
            <person name="Haerty W."/>
            <person name="Hahn M.W."/>
            <person name="Halligan D.L."/>
            <person name="Halpern A.L."/>
            <person name="Halter G.M."/>
            <person name="Han M.V."/>
            <person name="Heger A."/>
            <person name="Hillier L."/>
            <person name="Hinrichs A.S."/>
            <person name="Holmes I."/>
            <person name="Hoskins R.A."/>
            <person name="Hubisz M.J."/>
            <person name="Hultmark D."/>
            <person name="Huntley M.A."/>
            <person name="Jaffe D.B."/>
            <person name="Jagadeeshan S."/>
            <person name="Jeck W.R."/>
            <person name="Johnson J."/>
            <person name="Jones C.D."/>
            <person name="Jordan W.C."/>
            <person name="Karpen G.H."/>
            <person name="Kataoka E."/>
            <person name="Keightley P.D."/>
            <person name="Kheradpour P."/>
            <person name="Kirkness E.F."/>
            <person name="Koerich L.B."/>
            <person name="Kristiansen K."/>
            <person name="Kudrna D."/>
            <person name="Kulathinal R.J."/>
            <person name="Kumar S."/>
            <person name="Kwok R."/>
            <person name="Lander E."/>
            <person name="Langley C.H."/>
            <person name="Lapoint R."/>
            <person name="Lazzaro B.P."/>
            <person name="Lee S.J."/>
            <person name="Levesque L."/>
            <person name="Li R."/>
            <person name="Lin C.F."/>
            <person name="Lin M.F."/>
            <person name="Lindblad-Toh K."/>
            <person name="Llopart A."/>
            <person name="Long M."/>
            <person name="Low L."/>
            <person name="Lozovsky E."/>
            <person name="Lu J."/>
            <person name="Luo M."/>
            <person name="Machado C.A."/>
            <person name="Makalowski W."/>
            <person name="Marzo M."/>
            <person name="Matsuda M."/>
            <person name="Matzkin L."/>
            <person name="McAllister B."/>
            <person name="McBride C.S."/>
            <person name="McKernan B."/>
            <person name="McKernan K."/>
            <person name="Mendez-Lago M."/>
            <person name="Minx P."/>
            <person name="Mollenhauer M.U."/>
            <person name="Montooth K."/>
            <person name="Mount S.M."/>
            <person name="Mu X."/>
            <person name="Myers E."/>
            <person name="Negre B."/>
            <person name="Newfeld S."/>
            <person name="Nielsen R."/>
            <person name="Noor M.A."/>
            <person name="O'Grady P."/>
            <person name="Pachter L."/>
            <person name="Papaceit M."/>
            <person name="Parisi M.J."/>
            <person name="Parisi M."/>
            <person name="Parts L."/>
            <person name="Pedersen J.S."/>
            <person name="Pesole G."/>
            <person name="Phillippy A.M."/>
            <person name="Ponting C.P."/>
            <person name="Pop M."/>
            <person name="Porcelli D."/>
            <person name="Powell J.R."/>
            <person name="Prohaska S."/>
            <person name="Pruitt K."/>
            <person name="Puig M."/>
            <person name="Quesneville H."/>
            <person name="Ram K.R."/>
            <person name="Rand D."/>
            <person name="Rasmussen M.D."/>
            <person name="Reed L.K."/>
            <person name="Reenan R."/>
            <person name="Reily A."/>
            <person name="Remington K.A."/>
            <person name="Rieger T.T."/>
            <person name="Ritchie M.G."/>
            <person name="Robin C."/>
            <person name="Rogers Y.H."/>
            <person name="Rohde C."/>
            <person name="Rozas J."/>
            <person name="Rubenfield M.J."/>
            <person name="Ruiz A."/>
            <person name="Russo S."/>
            <person name="Salzberg S.L."/>
            <person name="Sanchez-Gracia A."/>
            <person name="Saranga D.J."/>
            <person name="Sato H."/>
            <person name="Schaeffer S.W."/>
            <person name="Schatz M.C."/>
            <person name="Schlenke T."/>
            <person name="Schwartz R."/>
            <person name="Segarra C."/>
            <person name="Singh R.S."/>
            <person name="Sirot L."/>
            <person name="Sirota M."/>
            <person name="Sisneros N.B."/>
            <person name="Smith C.D."/>
            <person name="Smith T.F."/>
            <person name="Spieth J."/>
            <person name="Stage D.E."/>
            <person name="Stark A."/>
            <person name="Stephan W."/>
            <person name="Strausberg R.L."/>
            <person name="Strempel S."/>
            <person name="Sturgill D."/>
            <person name="Sutton G."/>
            <person name="Sutton G.G."/>
            <person name="Tao W."/>
            <person name="Teichmann S."/>
            <person name="Tobari Y.N."/>
            <person name="Tomimura Y."/>
            <person name="Tsolas J.M."/>
            <person name="Valente V.L."/>
            <person name="Venter E."/>
            <person name="Venter J.C."/>
            <person name="Vicario S."/>
            <person name="Vieira F.G."/>
            <person name="Vilella A.J."/>
            <person name="Villasante A."/>
            <person name="Walenz B."/>
            <person name="Wang J."/>
            <person name="Wasserman M."/>
            <person name="Watts T."/>
            <person name="Wilson D."/>
            <person name="Wilson R.K."/>
            <person name="Wing R.A."/>
            <person name="Wolfner M.F."/>
            <person name="Wong A."/>
            <person name="Wong G.K."/>
            <person name="Wu C.I."/>
            <person name="Wu G."/>
            <person name="Yamamoto D."/>
            <person name="Yang H.P."/>
            <person name="Yang S.P."/>
            <person name="Yorke J.A."/>
            <person name="Yoshida K."/>
            <person name="Zdobnov E."/>
            <person name="Zhang P."/>
            <person name="Zhang Y."/>
            <person name="Zimin A.V."/>
            <person name="Baldwin J."/>
            <person name="Abdouelleil A."/>
            <person name="Abdulkadir J."/>
            <person name="Abebe A."/>
            <person name="Abera B."/>
            <person name="Abreu J."/>
            <person name="Acer S.C."/>
            <person name="Aftuck L."/>
            <person name="Alexander A."/>
            <person name="An P."/>
            <person name="Anderson E."/>
            <person name="Anderson S."/>
            <person name="Arachi H."/>
            <person name="Azer M."/>
            <person name="Bachantsang P."/>
            <person name="Barry A."/>
            <person name="Bayul T."/>
            <person name="Berlin A."/>
            <person name="Bessette D."/>
            <person name="Bloom T."/>
            <person name="Blye J."/>
            <person name="Boguslavskiy L."/>
            <person name="Bonnet C."/>
            <person name="Boukhgalter B."/>
            <person name="Bourzgui I."/>
            <person name="Brown A."/>
            <person name="Cahill P."/>
            <person name="Channer S."/>
            <person name="Cheshatsang Y."/>
            <person name="Chuda L."/>
            <person name="Citroen M."/>
            <person name="Collymore A."/>
            <person name="Cooke P."/>
            <person name="Costello M."/>
            <person name="D'Aco K."/>
            <person name="Daza R."/>
            <person name="De Haan G."/>
            <person name="DeGray S."/>
            <person name="DeMaso C."/>
            <person name="Dhargay N."/>
            <person name="Dooley K."/>
            <person name="Dooley E."/>
            <person name="Doricent M."/>
            <person name="Dorje P."/>
            <person name="Dorjee K."/>
            <person name="Dupes A."/>
            <person name="Elong R."/>
            <person name="Falk J."/>
            <person name="Farina A."/>
            <person name="Faro S."/>
            <person name="Ferguson D."/>
            <person name="Fisher S."/>
            <person name="Foley C.D."/>
            <person name="Franke A."/>
            <person name="Friedrich D."/>
            <person name="Gadbois L."/>
            <person name="Gearin G."/>
            <person name="Gearin C.R."/>
            <person name="Giannoukos G."/>
            <person name="Goode T."/>
            <person name="Graham J."/>
            <person name="Grandbois E."/>
            <person name="Grewal S."/>
            <person name="Gyaltsen K."/>
            <person name="Hafez N."/>
            <person name="Hagos B."/>
            <person name="Hall J."/>
            <person name="Henson C."/>
            <person name="Hollinger A."/>
            <person name="Honan T."/>
            <person name="Huard M.D."/>
            <person name="Hughes L."/>
            <person name="Hurhula B."/>
            <person name="Husby M.E."/>
            <person name="Kamat A."/>
            <person name="Kanga B."/>
            <person name="Kashin S."/>
            <person name="Khazanovich D."/>
            <person name="Kisner P."/>
            <person name="Lance K."/>
            <person name="Lara M."/>
            <person name="Lee W."/>
            <person name="Lennon N."/>
            <person name="Letendre F."/>
            <person name="LeVine R."/>
            <person name="Lipovsky A."/>
            <person name="Liu X."/>
            <person name="Liu J."/>
            <person name="Liu S."/>
            <person name="Lokyitsang T."/>
            <person name="Lokyitsang Y."/>
            <person name="Lubonja R."/>
            <person name="Lui A."/>
            <person name="MacDonald P."/>
            <person name="Magnisalis V."/>
            <person name="Maru K."/>
            <person name="Matthews C."/>
            <person name="McCusker W."/>
            <person name="McDonough S."/>
            <person name="Mehta T."/>
            <person name="Meldrim J."/>
            <person name="Meneus L."/>
            <person name="Mihai O."/>
            <person name="Mihalev A."/>
            <person name="Mihova T."/>
            <person name="Mittelman R."/>
            <person name="Mlenga V."/>
            <person name="Montmayeur A."/>
            <person name="Mulrain L."/>
            <person name="Navidi A."/>
            <person name="Naylor J."/>
            <person name="Negash T."/>
            <person name="Nguyen T."/>
            <person name="Nguyen N."/>
            <person name="Nicol R."/>
            <person name="Norbu C."/>
            <person name="Norbu N."/>
            <person name="Novod N."/>
            <person name="O'Neill B."/>
            <person name="Osman S."/>
            <person name="Markiewicz E."/>
            <person name="Oyono O.L."/>
            <person name="Patti C."/>
            <person name="Phunkhang P."/>
            <person name="Pierre F."/>
            <person name="Priest M."/>
            <person name="Raghuraman S."/>
            <person name="Rege F."/>
            <person name="Reyes R."/>
            <person name="Rise C."/>
            <person name="Rogov P."/>
            <person name="Ross K."/>
            <person name="Ryan E."/>
            <person name="Settipalli S."/>
            <person name="Shea T."/>
            <person name="Sherpa N."/>
            <person name="Shi L."/>
            <person name="Shih D."/>
            <person name="Sparrow T."/>
            <person name="Spaulding J."/>
            <person name="Stalker J."/>
            <person name="Stange-Thomann N."/>
            <person name="Stavropoulos S."/>
            <person name="Stone C."/>
            <person name="Strader C."/>
            <person name="Tesfaye S."/>
            <person name="Thomson T."/>
            <person name="Thoulutsang Y."/>
            <person name="Thoulutsang D."/>
            <person name="Topham K."/>
            <person name="Topping I."/>
            <person name="Tsamla T."/>
            <person name="Vassiliev H."/>
            <person name="Vo A."/>
            <person name="Wangchuk T."/>
            <person name="Wangdi T."/>
            <person name="Weiand M."/>
            <person name="Wilkinson J."/>
            <person name="Wilson A."/>
            <person name="Yadav S."/>
            <person name="Young G."/>
            <person name="Yu Q."/>
            <person name="Zembek L."/>
            <person name="Zhong D."/>
            <person name="Zimmer A."/>
            <person name="Zwirko Z."/>
            <person name="Jaffe D.B."/>
            <person name="Alvarez P."/>
            <person name="Brockman W."/>
            <person name="Butler J."/>
            <person name="Chin C."/>
            <person name="Gnerre S."/>
            <person name="Grabherr M."/>
            <person name="Kleber M."/>
            <person name="Mauceli E."/>
            <person name="MacCallum I."/>
        </authorList>
    </citation>
    <scope>NUCLEOTIDE SEQUENCE [LARGE SCALE GENOMIC DNA]</scope>
    <source>
        <strain evidence="2 3">TSC#14021-0224.01</strain>
    </source>
</reference>
<feature type="region of interest" description="Disordered" evidence="1">
    <location>
        <begin position="473"/>
        <end position="529"/>
    </location>
</feature>
<proteinExistence type="predicted"/>
<feature type="compositionally biased region" description="Polar residues" evidence="1">
    <location>
        <begin position="1172"/>
        <end position="1191"/>
    </location>
</feature>
<feature type="compositionally biased region" description="Low complexity" evidence="1">
    <location>
        <begin position="642"/>
        <end position="667"/>
    </location>
</feature>
<keyword evidence="3" id="KW-1185">Reference proteome</keyword>
<feature type="region of interest" description="Disordered" evidence="1">
    <location>
        <begin position="84"/>
        <end position="127"/>
    </location>
</feature>
<feature type="region of interest" description="Disordered" evidence="1">
    <location>
        <begin position="276"/>
        <end position="395"/>
    </location>
</feature>
<feature type="compositionally biased region" description="Basic and acidic residues" evidence="1">
    <location>
        <begin position="1128"/>
        <end position="1145"/>
    </location>
</feature>
<dbReference type="Proteomes" id="UP000008711">
    <property type="component" value="Unassembled WGS sequence"/>
</dbReference>
<evidence type="ECO:0000313" key="3">
    <source>
        <dbReference type="Proteomes" id="UP000008711"/>
    </source>
</evidence>
<feature type="compositionally biased region" description="Basic and acidic residues" evidence="1">
    <location>
        <begin position="622"/>
        <end position="641"/>
    </location>
</feature>
<feature type="compositionally biased region" description="Polar residues" evidence="1">
    <location>
        <begin position="609"/>
        <end position="620"/>
    </location>
</feature>